<dbReference type="EMBL" id="JACHIU010000001">
    <property type="protein sequence ID" value="MBB6475331.1"/>
    <property type="molecule type" value="Genomic_DNA"/>
</dbReference>
<evidence type="ECO:0000313" key="7">
    <source>
        <dbReference type="EMBL" id="MBB6475331.1"/>
    </source>
</evidence>
<evidence type="ECO:0000256" key="4">
    <source>
        <dbReference type="SAM" id="MobiDB-lite"/>
    </source>
</evidence>
<dbReference type="AlphaFoldDB" id="A0A7X0IHI1"/>
<keyword evidence="8" id="KW-1185">Reference proteome</keyword>
<organism evidence="7 8">
    <name type="scientific">Sphaerisporangium rubeum</name>
    <dbReference type="NCBI Taxonomy" id="321317"/>
    <lineage>
        <taxon>Bacteria</taxon>
        <taxon>Bacillati</taxon>
        <taxon>Actinomycetota</taxon>
        <taxon>Actinomycetes</taxon>
        <taxon>Streptosporangiales</taxon>
        <taxon>Streptosporangiaceae</taxon>
        <taxon>Sphaerisporangium</taxon>
    </lineage>
</organism>
<protein>
    <submittedName>
        <fullName evidence="7">S-DNA-T family DNA segregation ATPase FtsK/SpoIIIE</fullName>
    </submittedName>
</protein>
<accession>A0A7X0IHI1</accession>
<dbReference type="InterPro" id="IPR027417">
    <property type="entry name" value="P-loop_NTPase"/>
</dbReference>
<name>A0A7X0IHI1_9ACTN</name>
<sequence length="736" mass="79087">MTPPNQPGDRPAPDRDLFPDNTAMDRTDDGPGAEVVSIETARAGRHPYPPAAPAADQGQEDSDGPAPRVDPPGTDGRDWRAELADKVKARRAIVPMWLRSRAEAVDTLAWAGGHYLHVTGYHAARSPLYAGRLAARSPRGLARTVASFVRWTFDLEGEPIRLAAVRREDPESYLKLSRQRDARVRLRLPVAILAAIVFGISSLLLATAAPTSAQWGAVAALVALLGMLGAPADRPLIDRAVVATKVERLTSTVVIDALAALGIAEINKATGKGGRGIGFPAPITRDGPGWRADVDLPLGVTVTDIMERRDRLASGLRRPLGCVWPESAPGQHAGRLVLWVGDQDMSSAKAPAWPLARTGTADLFKPVVFGHDQRMRPVTIPLMYANVLIGAMPGAGKTFALRVLLLAAALDPTAELRLFELKGSGDLSVFESVAHHYGSGPDDDTIYACLLSLREVYKDLERRAKTISNLPRDICPENKVTPQLAAKRSLGLHPLVFAVDECQELFSHPEYGKEAGDLATAIIKRGRALGVILLLATQRPDKDSLPTGVSANVGIRFCLRVMGQVENDMVLGTSAYRNGIRATTFTVRDKGIGYLVGAAEDAQIVRSAYLDGPASERIVTRAHAARTAAGTLSGHAIGDTEPAAPAFDLLSDILAVVPAGEGKVWSEVVVTRLAELRPQIYGGWESDQLAAALKPHGIDTVQISRRIDGKQINRRGIDRDRITELVTERNRDRPAG</sequence>
<evidence type="ECO:0000313" key="8">
    <source>
        <dbReference type="Proteomes" id="UP000555564"/>
    </source>
</evidence>
<dbReference type="Proteomes" id="UP000555564">
    <property type="component" value="Unassembled WGS sequence"/>
</dbReference>
<dbReference type="PANTHER" id="PTHR22683:SF41">
    <property type="entry name" value="DNA TRANSLOCASE FTSK"/>
    <property type="match status" value="1"/>
</dbReference>
<feature type="domain" description="FtsK" evidence="6">
    <location>
        <begin position="375"/>
        <end position="568"/>
    </location>
</feature>
<dbReference type="GO" id="GO:0005524">
    <property type="term" value="F:ATP binding"/>
    <property type="evidence" value="ECO:0007669"/>
    <property type="project" value="UniProtKB-UniRule"/>
</dbReference>
<dbReference type="SUPFAM" id="SSF52540">
    <property type="entry name" value="P-loop containing nucleoside triphosphate hydrolases"/>
    <property type="match status" value="1"/>
</dbReference>
<evidence type="ECO:0000259" key="6">
    <source>
        <dbReference type="PROSITE" id="PS50901"/>
    </source>
</evidence>
<dbReference type="Gene3D" id="3.40.50.300">
    <property type="entry name" value="P-loop containing nucleotide triphosphate hydrolases"/>
    <property type="match status" value="1"/>
</dbReference>
<dbReference type="Pfam" id="PF01580">
    <property type="entry name" value="FtsK_SpoIIIE"/>
    <property type="match status" value="1"/>
</dbReference>
<keyword evidence="5" id="KW-0812">Transmembrane</keyword>
<keyword evidence="2 3" id="KW-0067">ATP-binding</keyword>
<dbReference type="InterPro" id="IPR002543">
    <property type="entry name" value="FtsK_dom"/>
</dbReference>
<dbReference type="PROSITE" id="PS50901">
    <property type="entry name" value="FTSK"/>
    <property type="match status" value="1"/>
</dbReference>
<evidence type="ECO:0000256" key="5">
    <source>
        <dbReference type="SAM" id="Phobius"/>
    </source>
</evidence>
<feature type="compositionally biased region" description="Basic and acidic residues" evidence="4">
    <location>
        <begin position="11"/>
        <end position="29"/>
    </location>
</feature>
<keyword evidence="5" id="KW-1133">Transmembrane helix</keyword>
<comment type="caution">
    <text evidence="7">The sequence shown here is derived from an EMBL/GenBank/DDBJ whole genome shotgun (WGS) entry which is preliminary data.</text>
</comment>
<feature type="region of interest" description="Disordered" evidence="4">
    <location>
        <begin position="1"/>
        <end position="78"/>
    </location>
</feature>
<evidence type="ECO:0000256" key="3">
    <source>
        <dbReference type="PROSITE-ProRule" id="PRU00289"/>
    </source>
</evidence>
<keyword evidence="1 3" id="KW-0547">Nucleotide-binding</keyword>
<dbReference type="PANTHER" id="PTHR22683">
    <property type="entry name" value="SPORULATION PROTEIN RELATED"/>
    <property type="match status" value="1"/>
</dbReference>
<feature type="transmembrane region" description="Helical" evidence="5">
    <location>
        <begin position="186"/>
        <end position="206"/>
    </location>
</feature>
<gene>
    <name evidence="7" type="ORF">BJ992_004762</name>
</gene>
<reference evidence="7 8" key="1">
    <citation type="submission" date="2020-08" db="EMBL/GenBank/DDBJ databases">
        <title>Sequencing the genomes of 1000 actinobacteria strains.</title>
        <authorList>
            <person name="Klenk H.-P."/>
        </authorList>
    </citation>
    <scope>NUCLEOTIDE SEQUENCE [LARGE SCALE GENOMIC DNA]</scope>
    <source>
        <strain evidence="7 8">DSM 44936</strain>
    </source>
</reference>
<dbReference type="InterPro" id="IPR050206">
    <property type="entry name" value="FtsK/SpoIIIE/SftA"/>
</dbReference>
<keyword evidence="5" id="KW-0472">Membrane</keyword>
<feature type="binding site" evidence="3">
    <location>
        <begin position="391"/>
        <end position="398"/>
    </location>
    <ligand>
        <name>ATP</name>
        <dbReference type="ChEBI" id="CHEBI:30616"/>
    </ligand>
</feature>
<evidence type="ECO:0000256" key="1">
    <source>
        <dbReference type="ARBA" id="ARBA00022741"/>
    </source>
</evidence>
<evidence type="ECO:0000256" key="2">
    <source>
        <dbReference type="ARBA" id="ARBA00022840"/>
    </source>
</evidence>
<proteinExistence type="predicted"/>
<dbReference type="GO" id="GO:0003677">
    <property type="term" value="F:DNA binding"/>
    <property type="evidence" value="ECO:0007669"/>
    <property type="project" value="InterPro"/>
</dbReference>
<dbReference type="RefSeq" id="WP_246496761.1">
    <property type="nucleotide sequence ID" value="NZ_BAAALO010000003.1"/>
</dbReference>